<dbReference type="AlphaFoldDB" id="A0A2Z2NU12"/>
<sequence length="331" mass="34662">MRVPLSIFLFVACMGTAYADELLGVSTIEVEGAGSGQALSLSVWYPATSGTPEEIGGSAVFMGVSAVQNAPIVSGKLPLVLVSHGGLRSADNSGAWLASALAQAGRIAVEINGLRPHSATEAVDEIWQRPDDISRALDAILENADYSARVDLQDISVVGYALGGTAALALAGGEFDAPSFIQSCADSLKNPPDCAWYNAQNVSLDTVDQVQLIAPRRDTRVKLAVAINPEYAAAFSNGGDTIEAQSLLINLGRDEQSSSAIQTKKVTHSVAQEANLFDGFGLCTPAGPTILVDDGGNPDLCGYSREERVLAHLEVVDKVESFLLSVNDKGE</sequence>
<dbReference type="RefSeq" id="WP_157736011.1">
    <property type="nucleotide sequence ID" value="NZ_CP018632.1"/>
</dbReference>
<feature type="signal peptide" evidence="1">
    <location>
        <begin position="1"/>
        <end position="19"/>
    </location>
</feature>
<dbReference type="SUPFAM" id="SSF53474">
    <property type="entry name" value="alpha/beta-Hydrolases"/>
    <property type="match status" value="1"/>
</dbReference>
<feature type="chain" id="PRO_5016241335" description="Dienelactone hydrolase" evidence="1">
    <location>
        <begin position="20"/>
        <end position="331"/>
    </location>
</feature>
<dbReference type="InterPro" id="IPR029058">
    <property type="entry name" value="AB_hydrolase_fold"/>
</dbReference>
<protein>
    <recommendedName>
        <fullName evidence="4">Dienelactone hydrolase</fullName>
    </recommendedName>
</protein>
<dbReference type="PIRSF" id="PIRSF031982">
    <property type="entry name" value="UCP031982_abhydr"/>
    <property type="match status" value="1"/>
</dbReference>
<proteinExistence type="predicted"/>
<dbReference type="OrthoDB" id="192696at2"/>
<accession>A0A2Z2NU12</accession>
<evidence type="ECO:0008006" key="4">
    <source>
        <dbReference type="Google" id="ProtNLM"/>
    </source>
</evidence>
<dbReference type="Gene3D" id="3.40.50.1820">
    <property type="entry name" value="alpha/beta hydrolase"/>
    <property type="match status" value="1"/>
</dbReference>
<evidence type="ECO:0000313" key="2">
    <source>
        <dbReference type="EMBL" id="ASJ73228.1"/>
    </source>
</evidence>
<dbReference type="InterPro" id="IPR016986">
    <property type="entry name" value="UCP031982_abhydr"/>
</dbReference>
<gene>
    <name evidence="2" type="ORF">IMCC3135_15730</name>
</gene>
<reference evidence="2 3" key="1">
    <citation type="submission" date="2016-12" db="EMBL/GenBank/DDBJ databases">
        <authorList>
            <person name="Song W.-J."/>
            <person name="Kurnit D.M."/>
        </authorList>
    </citation>
    <scope>NUCLEOTIDE SEQUENCE [LARGE SCALE GENOMIC DNA]</scope>
    <source>
        <strain evidence="2 3">IMCC3135</strain>
    </source>
</reference>
<keyword evidence="1" id="KW-0732">Signal</keyword>
<organism evidence="2 3">
    <name type="scientific">Granulosicoccus antarcticus IMCC3135</name>
    <dbReference type="NCBI Taxonomy" id="1192854"/>
    <lineage>
        <taxon>Bacteria</taxon>
        <taxon>Pseudomonadati</taxon>
        <taxon>Pseudomonadota</taxon>
        <taxon>Gammaproteobacteria</taxon>
        <taxon>Chromatiales</taxon>
        <taxon>Granulosicoccaceae</taxon>
        <taxon>Granulosicoccus</taxon>
    </lineage>
</organism>
<dbReference type="KEGG" id="gai:IMCC3135_15730"/>
<dbReference type="EMBL" id="CP018632">
    <property type="protein sequence ID" value="ASJ73228.1"/>
    <property type="molecule type" value="Genomic_DNA"/>
</dbReference>
<name>A0A2Z2NU12_9GAMM</name>
<dbReference type="Proteomes" id="UP000250079">
    <property type="component" value="Chromosome"/>
</dbReference>
<evidence type="ECO:0000256" key="1">
    <source>
        <dbReference type="SAM" id="SignalP"/>
    </source>
</evidence>
<evidence type="ECO:0000313" key="3">
    <source>
        <dbReference type="Proteomes" id="UP000250079"/>
    </source>
</evidence>
<keyword evidence="3" id="KW-1185">Reference proteome</keyword>